<dbReference type="Gene3D" id="3.90.1530.10">
    <property type="entry name" value="Conserved hypothetical protein from pyrococcus furiosus pfu- 392566-001, ParB domain"/>
    <property type="match status" value="1"/>
</dbReference>
<dbReference type="PANTHER" id="PTHR33375">
    <property type="entry name" value="CHROMOSOME-PARTITIONING PROTEIN PARB-RELATED"/>
    <property type="match status" value="1"/>
</dbReference>
<dbReference type="GO" id="GO:0045881">
    <property type="term" value="P:positive regulation of sporulation resulting in formation of a cellular spore"/>
    <property type="evidence" value="ECO:0007669"/>
    <property type="project" value="TreeGrafter"/>
</dbReference>
<dbReference type="InterPro" id="IPR015840">
    <property type="entry name" value="DNA_MeTrfase_ParB"/>
</dbReference>
<dbReference type="GO" id="GO:0007059">
    <property type="term" value="P:chromosome segregation"/>
    <property type="evidence" value="ECO:0007669"/>
    <property type="project" value="TreeGrafter"/>
</dbReference>
<comment type="catalytic activity">
    <reaction evidence="3">
        <text>a 2'-deoxyadenosine in DNA + S-adenosyl-L-methionine = an N(6)-methyl-2'-deoxyadenosine in DNA + S-adenosyl-L-homocysteine + H(+)</text>
        <dbReference type="Rhea" id="RHEA:15197"/>
        <dbReference type="Rhea" id="RHEA-COMP:12418"/>
        <dbReference type="Rhea" id="RHEA-COMP:12419"/>
        <dbReference type="ChEBI" id="CHEBI:15378"/>
        <dbReference type="ChEBI" id="CHEBI:57856"/>
        <dbReference type="ChEBI" id="CHEBI:59789"/>
        <dbReference type="ChEBI" id="CHEBI:90615"/>
        <dbReference type="ChEBI" id="CHEBI:90616"/>
        <dbReference type="EC" id="2.1.1.72"/>
    </reaction>
</comment>
<name>A0A5B8CFX3_SPHSA</name>
<reference evidence="6 7" key="1">
    <citation type="submission" date="2019-06" db="EMBL/GenBank/DDBJ databases">
        <title>Genome organization and adaptive potential of archetypical organophosphate degarding Sphingobium fuliginis ATCC 27551.</title>
        <authorList>
            <person name="Sarwar A."/>
            <person name="Parthasarathy S."/>
            <person name="Singh C."/>
            <person name="Siddavattam D."/>
        </authorList>
    </citation>
    <scope>NUCLEOTIDE SEQUENCE [LARGE SCALE GENOMIC DNA]</scope>
    <source>
        <strain evidence="6 7">ATCC 27551</strain>
    </source>
</reference>
<dbReference type="InterPro" id="IPR050336">
    <property type="entry name" value="Chromosome_partition/occlusion"/>
</dbReference>
<gene>
    <name evidence="6" type="ORF">FIL70_11450</name>
</gene>
<dbReference type="InterPro" id="IPR002941">
    <property type="entry name" value="DNA_methylase_N4/N6"/>
</dbReference>
<evidence type="ECO:0000256" key="1">
    <source>
        <dbReference type="ARBA" id="ARBA00022603"/>
    </source>
</evidence>
<dbReference type="PANTHER" id="PTHR33375:SF1">
    <property type="entry name" value="CHROMOSOME-PARTITIONING PROTEIN PARB-RELATED"/>
    <property type="match status" value="1"/>
</dbReference>
<protein>
    <recommendedName>
        <fullName evidence="4">Methyltransferase</fullName>
        <ecNumber evidence="4">2.1.1.-</ecNumber>
    </recommendedName>
</protein>
<dbReference type="SMART" id="SM00470">
    <property type="entry name" value="ParB"/>
    <property type="match status" value="1"/>
</dbReference>
<dbReference type="GO" id="GO:0009007">
    <property type="term" value="F:site-specific DNA-methyltransferase (adenine-specific) activity"/>
    <property type="evidence" value="ECO:0007669"/>
    <property type="project" value="UniProtKB-EC"/>
</dbReference>
<dbReference type="Gene3D" id="3.40.50.150">
    <property type="entry name" value="Vaccinia Virus protein VP39"/>
    <property type="match status" value="1"/>
</dbReference>
<dbReference type="GO" id="GO:0032259">
    <property type="term" value="P:methylation"/>
    <property type="evidence" value="ECO:0007669"/>
    <property type="project" value="UniProtKB-KW"/>
</dbReference>
<dbReference type="RefSeq" id="WP_140042313.1">
    <property type="nucleotide sequence ID" value="NZ_CP041016.1"/>
</dbReference>
<dbReference type="EC" id="2.1.1.-" evidence="4"/>
<dbReference type="AlphaFoldDB" id="A0A5B8CFX3"/>
<dbReference type="GO" id="GO:0008170">
    <property type="term" value="F:N-methyltransferase activity"/>
    <property type="evidence" value="ECO:0007669"/>
    <property type="project" value="InterPro"/>
</dbReference>
<dbReference type="InterPro" id="IPR036086">
    <property type="entry name" value="ParB/Sulfiredoxin_sf"/>
</dbReference>
<comment type="similarity">
    <text evidence="4">Belongs to the N(4)/N(6)-methyltransferase family.</text>
</comment>
<dbReference type="GO" id="GO:0003677">
    <property type="term" value="F:DNA binding"/>
    <property type="evidence" value="ECO:0007669"/>
    <property type="project" value="InterPro"/>
</dbReference>
<keyword evidence="1 6" id="KW-0489">Methyltransferase</keyword>
<dbReference type="PIRSF" id="PIRSF036758">
    <property type="entry name" value="Aden_M_ParB"/>
    <property type="match status" value="1"/>
</dbReference>
<dbReference type="CDD" id="cd16403">
    <property type="entry name" value="ParB_N_like_MT"/>
    <property type="match status" value="1"/>
</dbReference>
<evidence type="ECO:0000259" key="5">
    <source>
        <dbReference type="SMART" id="SM00470"/>
    </source>
</evidence>
<organism evidence="6 7">
    <name type="scientific">Sphingobium fuliginis ATCC 27551</name>
    <dbReference type="NCBI Taxonomy" id="1208342"/>
    <lineage>
        <taxon>Bacteria</taxon>
        <taxon>Pseudomonadati</taxon>
        <taxon>Pseudomonadota</taxon>
        <taxon>Alphaproteobacteria</taxon>
        <taxon>Sphingomonadales</taxon>
        <taxon>Sphingomonadaceae</taxon>
        <taxon>Sphingobium</taxon>
    </lineage>
</organism>
<dbReference type="SUPFAM" id="SSF53335">
    <property type="entry name" value="S-adenosyl-L-methionine-dependent methyltransferases"/>
    <property type="match status" value="1"/>
</dbReference>
<proteinExistence type="inferred from homology"/>
<evidence type="ECO:0000313" key="7">
    <source>
        <dbReference type="Proteomes" id="UP000311469"/>
    </source>
</evidence>
<dbReference type="PRINTS" id="PR00508">
    <property type="entry name" value="S21N4MTFRASE"/>
</dbReference>
<dbReference type="InterPro" id="IPR001091">
    <property type="entry name" value="RM_Methyltransferase"/>
</dbReference>
<dbReference type="Proteomes" id="UP000311469">
    <property type="component" value="Chromosome cSF1"/>
</dbReference>
<dbReference type="REBASE" id="343139">
    <property type="entry name" value="M.Sfu27551ORF11450P"/>
</dbReference>
<evidence type="ECO:0000313" key="6">
    <source>
        <dbReference type="EMBL" id="QDC37745.1"/>
    </source>
</evidence>
<evidence type="ECO:0000256" key="2">
    <source>
        <dbReference type="ARBA" id="ARBA00022679"/>
    </source>
</evidence>
<dbReference type="SUPFAM" id="SSF110849">
    <property type="entry name" value="ParB/Sulfiredoxin"/>
    <property type="match status" value="1"/>
</dbReference>
<sequence length="443" mass="49227">MQSQRGPLSRGDLVERDITLLKPHARNARTHSKKQIDQIARSIQKFGFTNPILIDEQDRIIAGHGRVEAAKSLGLTQVPVLLLDGMSEADRRAYIIADNRLAELAGWDRELLGLELGDLSAMVPDFDFDVIGFDVAEIEALLNGVDEKEVVEDTAGEPEQKSSPVTRPGDMWQLGGHRLICGDSTKGEVFEKLMGDELAQMVFTDAPYNVPVNGHICGLGKVQHDEFVMGAGEMSRAEFTDFLARVMDNLAAYSVDGSIHYQCMDWRHMGEMLEAGERVYDSLRNLVVWNKDNGGMGTFYRSKHELIFVFRKGSAAHINNFELGQHGRYRTNVWDYAGVNSLKADRNEELAMHPTVKPVKMVADAMLDCSRHGGIVLDAFSGSGTMIIAAEQTGRLGRAVEMDPRYVDVAVRRWQKLTGQKAILCGSDLSFEEIETVVNEVDI</sequence>
<accession>A0A5B8CFX3</accession>
<evidence type="ECO:0000256" key="3">
    <source>
        <dbReference type="ARBA" id="ARBA00047942"/>
    </source>
</evidence>
<dbReference type="InterPro" id="IPR029063">
    <property type="entry name" value="SAM-dependent_MTases_sf"/>
</dbReference>
<evidence type="ECO:0000256" key="4">
    <source>
        <dbReference type="RuleBase" id="RU362026"/>
    </source>
</evidence>
<dbReference type="Pfam" id="PF01555">
    <property type="entry name" value="N6_N4_Mtase"/>
    <property type="match status" value="1"/>
</dbReference>
<dbReference type="GO" id="GO:0005694">
    <property type="term" value="C:chromosome"/>
    <property type="evidence" value="ECO:0007669"/>
    <property type="project" value="TreeGrafter"/>
</dbReference>
<keyword evidence="2" id="KW-0808">Transferase</keyword>
<dbReference type="EMBL" id="CP041016">
    <property type="protein sequence ID" value="QDC37745.1"/>
    <property type="molecule type" value="Genomic_DNA"/>
</dbReference>
<dbReference type="InterPro" id="IPR003115">
    <property type="entry name" value="ParB_N"/>
</dbReference>
<dbReference type="Pfam" id="PF02195">
    <property type="entry name" value="ParB_N"/>
    <property type="match status" value="1"/>
</dbReference>
<dbReference type="KEGG" id="sufl:FIL70_11450"/>
<feature type="domain" description="ParB-like N-terminal" evidence="5">
    <location>
        <begin position="14"/>
        <end position="99"/>
    </location>
</feature>